<evidence type="ECO:0000313" key="1">
    <source>
        <dbReference type="EMBL" id="EST36163.1"/>
    </source>
</evidence>
<dbReference type="HOGENOM" id="CLU_2318986_0_0_11"/>
<dbReference type="AlphaFoldDB" id="V6KVY8"/>
<dbReference type="RefSeq" id="WP_023544704.1">
    <property type="nucleotide sequence ID" value="NZ_CM002285.1"/>
</dbReference>
<accession>V6KVY8</accession>
<gene>
    <name evidence="1" type="ORF">M878_03405</name>
</gene>
<organism evidence="1 2">
    <name type="scientific">Streptomyces roseochromogenus subsp. oscitans DS 12.976</name>
    <dbReference type="NCBI Taxonomy" id="1352936"/>
    <lineage>
        <taxon>Bacteria</taxon>
        <taxon>Bacillati</taxon>
        <taxon>Actinomycetota</taxon>
        <taxon>Actinomycetes</taxon>
        <taxon>Kitasatosporales</taxon>
        <taxon>Streptomycetaceae</taxon>
        <taxon>Streptomyces</taxon>
    </lineage>
</organism>
<sequence length="99" mass="10614">MLLEAAFDRAGIMPLIIAPENLVLGPALDLAASLDHTPALLGKADTFRPTSALRWCHGHFTGDHASLPSDESAELLQALAEQRDIIRETLDGANTTAQR</sequence>
<dbReference type="EMBL" id="AWQX01000020">
    <property type="protein sequence ID" value="EST36163.1"/>
    <property type="molecule type" value="Genomic_DNA"/>
</dbReference>
<dbReference type="STRING" id="1352936.M878_03405"/>
<proteinExistence type="predicted"/>
<reference evidence="1 2" key="1">
    <citation type="journal article" date="2014" name="Genome Announc.">
        <title>Draft Genome Sequence of Streptomyces roseochromogenes subsp. oscitans DS 12.976, Producer of the Aminocoumarin Antibiotic Clorobiocin.</title>
        <authorList>
            <person name="Ruckert C."/>
            <person name="Kalinowski J."/>
            <person name="Heide L."/>
            <person name="Apel A.K."/>
        </authorList>
    </citation>
    <scope>NUCLEOTIDE SEQUENCE [LARGE SCALE GENOMIC DNA]</scope>
    <source>
        <strain evidence="1 2">DS 12.976</strain>
    </source>
</reference>
<keyword evidence="2" id="KW-1185">Reference proteome</keyword>
<evidence type="ECO:0000313" key="2">
    <source>
        <dbReference type="Proteomes" id="UP000017984"/>
    </source>
</evidence>
<name>V6KVY8_STRRC</name>
<comment type="caution">
    <text evidence="1">The sequence shown here is derived from an EMBL/GenBank/DDBJ whole genome shotgun (WGS) entry which is preliminary data.</text>
</comment>
<dbReference type="Proteomes" id="UP000017984">
    <property type="component" value="Chromosome"/>
</dbReference>
<dbReference type="PATRIC" id="fig|1352936.5.peg.744"/>
<protein>
    <submittedName>
        <fullName evidence="1">Uncharacterized protein</fullName>
    </submittedName>
</protein>